<dbReference type="OrthoDB" id="3259884at2759"/>
<reference evidence="2 3" key="1">
    <citation type="journal article" date="2019" name="Nat. Ecol. Evol.">
        <title>Megaphylogeny resolves global patterns of mushroom evolution.</title>
        <authorList>
            <person name="Varga T."/>
            <person name="Krizsan K."/>
            <person name="Foldi C."/>
            <person name="Dima B."/>
            <person name="Sanchez-Garcia M."/>
            <person name="Sanchez-Ramirez S."/>
            <person name="Szollosi G.J."/>
            <person name="Szarkandi J.G."/>
            <person name="Papp V."/>
            <person name="Albert L."/>
            <person name="Andreopoulos W."/>
            <person name="Angelini C."/>
            <person name="Antonin V."/>
            <person name="Barry K.W."/>
            <person name="Bougher N.L."/>
            <person name="Buchanan P."/>
            <person name="Buyck B."/>
            <person name="Bense V."/>
            <person name="Catcheside P."/>
            <person name="Chovatia M."/>
            <person name="Cooper J."/>
            <person name="Damon W."/>
            <person name="Desjardin D."/>
            <person name="Finy P."/>
            <person name="Geml J."/>
            <person name="Haridas S."/>
            <person name="Hughes K."/>
            <person name="Justo A."/>
            <person name="Karasinski D."/>
            <person name="Kautmanova I."/>
            <person name="Kiss B."/>
            <person name="Kocsube S."/>
            <person name="Kotiranta H."/>
            <person name="LaButti K.M."/>
            <person name="Lechner B.E."/>
            <person name="Liimatainen K."/>
            <person name="Lipzen A."/>
            <person name="Lukacs Z."/>
            <person name="Mihaltcheva S."/>
            <person name="Morgado L.N."/>
            <person name="Niskanen T."/>
            <person name="Noordeloos M.E."/>
            <person name="Ohm R.A."/>
            <person name="Ortiz-Santana B."/>
            <person name="Ovrebo C."/>
            <person name="Racz N."/>
            <person name="Riley R."/>
            <person name="Savchenko A."/>
            <person name="Shiryaev A."/>
            <person name="Soop K."/>
            <person name="Spirin V."/>
            <person name="Szebenyi C."/>
            <person name="Tomsovsky M."/>
            <person name="Tulloss R.E."/>
            <person name="Uehling J."/>
            <person name="Grigoriev I.V."/>
            <person name="Vagvolgyi C."/>
            <person name="Papp T."/>
            <person name="Martin F.M."/>
            <person name="Miettinen O."/>
            <person name="Hibbett D.S."/>
            <person name="Nagy L.G."/>
        </authorList>
    </citation>
    <scope>NUCLEOTIDE SEQUENCE [LARGE SCALE GENOMIC DNA]</scope>
    <source>
        <strain evidence="2 3">CBS 962.96</strain>
    </source>
</reference>
<evidence type="ECO:0008006" key="4">
    <source>
        <dbReference type="Google" id="ProtNLM"/>
    </source>
</evidence>
<keyword evidence="3" id="KW-1185">Reference proteome</keyword>
<feature type="compositionally biased region" description="Acidic residues" evidence="1">
    <location>
        <begin position="155"/>
        <end position="177"/>
    </location>
</feature>
<dbReference type="Proteomes" id="UP000297245">
    <property type="component" value="Unassembled WGS sequence"/>
</dbReference>
<protein>
    <recommendedName>
        <fullName evidence="4">SAM domain-containing protein</fullName>
    </recommendedName>
</protein>
<dbReference type="AlphaFoldDB" id="A0A4S8LQ48"/>
<feature type="region of interest" description="Disordered" evidence="1">
    <location>
        <begin position="141"/>
        <end position="177"/>
    </location>
</feature>
<feature type="compositionally biased region" description="Polar residues" evidence="1">
    <location>
        <begin position="9"/>
        <end position="20"/>
    </location>
</feature>
<evidence type="ECO:0000313" key="3">
    <source>
        <dbReference type="Proteomes" id="UP000297245"/>
    </source>
</evidence>
<accession>A0A4S8LQ48</accession>
<gene>
    <name evidence="2" type="ORF">K435DRAFT_908394</name>
</gene>
<name>A0A4S8LQ48_DENBC</name>
<evidence type="ECO:0000313" key="2">
    <source>
        <dbReference type="EMBL" id="THU91562.1"/>
    </source>
</evidence>
<evidence type="ECO:0000256" key="1">
    <source>
        <dbReference type="SAM" id="MobiDB-lite"/>
    </source>
</evidence>
<sequence length="451" mass="50054">MPDTRDEPQTPSNGNNSSYEVQVRLTTYMPVLKTTKKSGPTKSFRKNSKLKSKDFDYNFEETTDNYTQFLNYILQLCGFKNLKATGSRVFPMAVQVPPVAKNATTDIESSDEYIKLVSKILLKKPSKAIIVYVDEQEIKNAKLPKKAARPHNEDGSEGDVESGEGNSEEDDDQDDSELSQIDCQLARFRGLLEAKYGSDQDNTYAYPDPVTGNMVPLTPFMMKEWSRGMYDGIATVSEPPNTSTFDPINRLPSIRNDHHRSVSSIESAPTSDIGHLANIITALRPPATPQRAPTAPPATVEPYFNSPSKLPRFLSHVEKDYGVDVTNYHQVLEKEKIGPDVLSKISDNSLLALKLPLGDIIRLKEAAAAWITKPPQANIPEPAHKHVCFEKRWLDGSGAASYFGSSIEPVSLGGAAVDYEWWYLNDTFGTMLPINAGYRPVLDADFDPSDI</sequence>
<proteinExistence type="predicted"/>
<organism evidence="2 3">
    <name type="scientific">Dendrothele bispora (strain CBS 962.96)</name>
    <dbReference type="NCBI Taxonomy" id="1314807"/>
    <lineage>
        <taxon>Eukaryota</taxon>
        <taxon>Fungi</taxon>
        <taxon>Dikarya</taxon>
        <taxon>Basidiomycota</taxon>
        <taxon>Agaricomycotina</taxon>
        <taxon>Agaricomycetes</taxon>
        <taxon>Agaricomycetidae</taxon>
        <taxon>Agaricales</taxon>
        <taxon>Agaricales incertae sedis</taxon>
        <taxon>Dendrothele</taxon>
    </lineage>
</organism>
<dbReference type="EMBL" id="ML179303">
    <property type="protein sequence ID" value="THU91562.1"/>
    <property type="molecule type" value="Genomic_DNA"/>
</dbReference>
<feature type="region of interest" description="Disordered" evidence="1">
    <location>
        <begin position="1"/>
        <end position="20"/>
    </location>
</feature>
<feature type="region of interest" description="Disordered" evidence="1">
    <location>
        <begin position="241"/>
        <end position="267"/>
    </location>
</feature>